<gene>
    <name evidence="2" type="ORF">DSM107014_15925</name>
</gene>
<sequence length="74" mass="8605">MRERMDRKGFHPKSQANLEKGRKTFYEEAKKGRLLMLTETADEGLKRMAQARGLSKSELVERIGRELIKLVDDL</sequence>
<comment type="caution">
    <text evidence="2">The sequence shown here is derived from an EMBL/GenBank/DDBJ whole genome shotgun (WGS) entry which is preliminary data.</text>
</comment>
<feature type="region of interest" description="Disordered" evidence="1">
    <location>
        <begin position="1"/>
        <end position="21"/>
    </location>
</feature>
<dbReference type="Proteomes" id="UP000767446">
    <property type="component" value="Unassembled WGS sequence"/>
</dbReference>
<proteinExistence type="predicted"/>
<organism evidence="2 3">
    <name type="scientific">Gomphosphaeria aponina SAG 52.96 = DSM 107014</name>
    <dbReference type="NCBI Taxonomy" id="1521640"/>
    <lineage>
        <taxon>Bacteria</taxon>
        <taxon>Bacillati</taxon>
        <taxon>Cyanobacteriota</taxon>
        <taxon>Cyanophyceae</taxon>
        <taxon>Oscillatoriophycideae</taxon>
        <taxon>Chroococcales</taxon>
        <taxon>Gomphosphaeriaceae</taxon>
        <taxon>Gomphosphaeria</taxon>
    </lineage>
</organism>
<evidence type="ECO:0000256" key="1">
    <source>
        <dbReference type="SAM" id="MobiDB-lite"/>
    </source>
</evidence>
<evidence type="ECO:0000313" key="2">
    <source>
        <dbReference type="EMBL" id="MBR8829360.1"/>
    </source>
</evidence>
<dbReference type="AlphaFoldDB" id="A0A941JVL8"/>
<name>A0A941JVL8_9CHRO</name>
<accession>A0A941JVL8</accession>
<dbReference type="EMBL" id="JADQBC010000128">
    <property type="protein sequence ID" value="MBR8829360.1"/>
    <property type="molecule type" value="Genomic_DNA"/>
</dbReference>
<evidence type="ECO:0000313" key="3">
    <source>
        <dbReference type="Proteomes" id="UP000767446"/>
    </source>
</evidence>
<reference evidence="2" key="1">
    <citation type="submission" date="2021-02" db="EMBL/GenBank/DDBJ databases">
        <title>Metagenome analyses of Stigonema ocellatum DSM 106950, Chlorogloea purpurea SAG 13.99 and Gomphosphaeria aponina DSM 107014.</title>
        <authorList>
            <person name="Marter P."/>
            <person name="Huang S."/>
        </authorList>
    </citation>
    <scope>NUCLEOTIDE SEQUENCE</scope>
    <source>
        <strain evidence="2">JP213</strain>
    </source>
</reference>
<evidence type="ECO:0008006" key="4">
    <source>
        <dbReference type="Google" id="ProtNLM"/>
    </source>
</evidence>
<protein>
    <recommendedName>
        <fullName evidence="4">Ribbon-helix-helix protein CopG domain-containing protein</fullName>
    </recommendedName>
</protein>